<dbReference type="GO" id="GO:0005886">
    <property type="term" value="C:plasma membrane"/>
    <property type="evidence" value="ECO:0007669"/>
    <property type="project" value="TreeGrafter"/>
</dbReference>
<keyword evidence="4 7" id="KW-1133">Transmembrane helix</keyword>
<accession>A0AAV7EAI8</accession>
<dbReference type="InterPro" id="IPR001046">
    <property type="entry name" value="NRAMP_fam"/>
</dbReference>
<organism evidence="8 9">
    <name type="scientific">Aristolochia fimbriata</name>
    <name type="common">White veined hardy Dutchman's pipe vine</name>
    <dbReference type="NCBI Taxonomy" id="158543"/>
    <lineage>
        <taxon>Eukaryota</taxon>
        <taxon>Viridiplantae</taxon>
        <taxon>Streptophyta</taxon>
        <taxon>Embryophyta</taxon>
        <taxon>Tracheophyta</taxon>
        <taxon>Spermatophyta</taxon>
        <taxon>Magnoliopsida</taxon>
        <taxon>Magnoliidae</taxon>
        <taxon>Piperales</taxon>
        <taxon>Aristolochiaceae</taxon>
        <taxon>Aristolochia</taxon>
    </lineage>
</organism>
<feature type="region of interest" description="Disordered" evidence="6">
    <location>
        <begin position="522"/>
        <end position="543"/>
    </location>
</feature>
<feature type="transmembrane region" description="Helical" evidence="7">
    <location>
        <begin position="327"/>
        <end position="346"/>
    </location>
</feature>
<dbReference type="GO" id="GO:0005384">
    <property type="term" value="F:manganese ion transmembrane transporter activity"/>
    <property type="evidence" value="ECO:0007669"/>
    <property type="project" value="TreeGrafter"/>
</dbReference>
<feature type="transmembrane region" description="Helical" evidence="7">
    <location>
        <begin position="154"/>
        <end position="175"/>
    </location>
</feature>
<comment type="similarity">
    <text evidence="2">Belongs to the NRAMP (TC 2.A.55) family.</text>
</comment>
<dbReference type="GO" id="GO:0009873">
    <property type="term" value="P:ethylene-activated signaling pathway"/>
    <property type="evidence" value="ECO:0007669"/>
    <property type="project" value="InterPro"/>
</dbReference>
<dbReference type="PIRSF" id="PIRSF037378">
    <property type="entry name" value="EIN2"/>
    <property type="match status" value="1"/>
</dbReference>
<evidence type="ECO:0000313" key="9">
    <source>
        <dbReference type="Proteomes" id="UP000825729"/>
    </source>
</evidence>
<dbReference type="EMBL" id="JAINDJ010000005">
    <property type="protein sequence ID" value="KAG9445634.1"/>
    <property type="molecule type" value="Genomic_DNA"/>
</dbReference>
<feature type="transmembrane region" description="Helical" evidence="7">
    <location>
        <begin position="284"/>
        <end position="306"/>
    </location>
</feature>
<evidence type="ECO:0000256" key="4">
    <source>
        <dbReference type="ARBA" id="ARBA00022989"/>
    </source>
</evidence>
<keyword evidence="5 7" id="KW-0472">Membrane</keyword>
<evidence type="ECO:0008006" key="10">
    <source>
        <dbReference type="Google" id="ProtNLM"/>
    </source>
</evidence>
<gene>
    <name evidence="8" type="ORF">H6P81_011762</name>
</gene>
<dbReference type="PRINTS" id="PR00447">
    <property type="entry name" value="NATRESASSCMP"/>
</dbReference>
<feature type="transmembrane region" description="Helical" evidence="7">
    <location>
        <begin position="52"/>
        <end position="81"/>
    </location>
</feature>
<feature type="transmembrane region" description="Helical" evidence="7">
    <location>
        <begin position="122"/>
        <end position="142"/>
    </location>
</feature>
<feature type="transmembrane region" description="Helical" evidence="7">
    <location>
        <begin position="93"/>
        <end position="116"/>
    </location>
</feature>
<dbReference type="PANTHER" id="PTHR11706:SF75">
    <property type="entry name" value="ETHYLENE-INSENSITIVE PROTEIN 2"/>
    <property type="match status" value="1"/>
</dbReference>
<dbReference type="PANTHER" id="PTHR11706">
    <property type="entry name" value="SOLUTE CARRIER PROTEIN FAMILY 11 MEMBER"/>
    <property type="match status" value="1"/>
</dbReference>
<feature type="transmembrane region" description="Helical" evidence="7">
    <location>
        <begin position="235"/>
        <end position="257"/>
    </location>
</feature>
<protein>
    <recommendedName>
        <fullName evidence="10">Ethylene-insensitive protein 2</fullName>
    </recommendedName>
</protein>
<comment type="subcellular location">
    <subcellularLocation>
        <location evidence="1">Membrane</location>
        <topology evidence="1">Multi-pass membrane protein</topology>
    </subcellularLocation>
</comment>
<evidence type="ECO:0000256" key="2">
    <source>
        <dbReference type="ARBA" id="ARBA00009965"/>
    </source>
</evidence>
<dbReference type="Pfam" id="PF01566">
    <property type="entry name" value="Nramp"/>
    <property type="match status" value="1"/>
</dbReference>
<evidence type="ECO:0000256" key="3">
    <source>
        <dbReference type="ARBA" id="ARBA00022692"/>
    </source>
</evidence>
<keyword evidence="3 7" id="KW-0812">Transmembrane</keyword>
<feature type="transmembrane region" description="Helical" evidence="7">
    <location>
        <begin position="392"/>
        <end position="415"/>
    </location>
</feature>
<dbReference type="GO" id="GO:0015086">
    <property type="term" value="F:cadmium ion transmembrane transporter activity"/>
    <property type="evidence" value="ECO:0007669"/>
    <property type="project" value="TreeGrafter"/>
</dbReference>
<feature type="transmembrane region" description="Helical" evidence="7">
    <location>
        <begin position="352"/>
        <end position="372"/>
    </location>
</feature>
<dbReference type="InterPro" id="IPR017187">
    <property type="entry name" value="EIN2"/>
</dbReference>
<dbReference type="GO" id="GO:0034755">
    <property type="term" value="P:iron ion transmembrane transport"/>
    <property type="evidence" value="ECO:0007669"/>
    <property type="project" value="TreeGrafter"/>
</dbReference>
<evidence type="ECO:0000256" key="5">
    <source>
        <dbReference type="ARBA" id="ARBA00023136"/>
    </source>
</evidence>
<evidence type="ECO:0000256" key="7">
    <source>
        <dbReference type="SAM" id="Phobius"/>
    </source>
</evidence>
<evidence type="ECO:0000313" key="8">
    <source>
        <dbReference type="EMBL" id="KAG9445634.1"/>
    </source>
</evidence>
<sequence length="1315" mass="143353">MDVGTSGDFHMSTSVPRFFPALGPTLLICTGYIDLGKWATAVDGGSRFGSDLVFLVLACNCAAILCQYLSACVGVVTGKNLAQICSEEYSRSICLFLGVQAELSVLASDITMILGVAQSLNLLFGLDLVTCIFLTMVDVFLFPPFVTLMDRCKAGLLLMGMAGFSLVLYLLGILTSQPEIPLAMSGIFPRLRGESAYNVMSLLGASIMPQNLYLHSSIVQRVPNVSISALCHDHFFAILFTFSGIFLVNYVVMLSAANVFQSGLAVLTIQDSLLLMEQIFRSPIAPFLFFLVLFFSSQVTALTWNLGGQAILHHLVGINPPVWIHRITIKGIATILAFFCAWTSGAEGVYQMLIYTQVIMALLLPSSVIPLFRVASSRLIMGAFKISGLMEILCLSAFLGMVASSLIFVVDILFGDSDFMSGMRWNMGSSVTFPYIILVMIASASLLLMLWLAATPLQSASADRNFNLQNVVSEPPAAREENETGYVEGDKEHEDIKAGVEKKYIVNQLDLEVDLPESITDFDHHEPTEDNSTICTTPRSQPEEQGLLPCEVKKFSFVEESDGSRDEELKYSHAEEPKFSHHEVLASSVELAPVVENEVFSAESQDDQGAEHKVLVHKTVEVEGDEHVSKDDFENDVWEQEELLAGGSGGVPTPISDGPGSLRSFTGRGDDAGNGSGSFSRLSGLGRAARRNLAAILDEFWGKLFDFHGQVTQEAKGKRFDMLLGLDQKPVSSVKPDTMGPEYVPKFYSEADKASVFLANSREYDSPKLQRMLSSVDSSYGAQMGPSSWSSYVQSLDAYVQSACGNSLDANERRYSSLRLPTYSEQRDYQPATIHGYQMPSYGSRVAQDRTLDPLGMALDTSTACKSSSLTSNYKDQLSYSLGLSSLNSSTLPSVASSLLNRLQSERSYYDNPSLVGSAGAVGSSTYPKKYHSLPDISGLALPHRNSSPADRNMQWSSPIGPVSSTVRSISGHPSFYANAQSRAGGGPLAFDELSPSKLYRDVFSPPSSTNVQTKSLWSRQPPEQLFGIPGRSRVVGSNNMQETVSRDSEAELLQSLRYCIARLLRLEGSEWLFQQNGGFDEELIDRVAAREKYILEAELRDANRLKMGELPSVSSDRKYGSGSTRDETSLAKLLASPVPCCGEGCIWKMDVVVCFGVWCIHRILEMSLMESRPELWGKYTYVLNRLQGILDLAFTKARPVLSPCFCLQIPSMQGKRLSPPVPNGLPPAGGKSGSGQCTSAGVLLELIKDVENSVSSRKGRTGTAAGDVAFPKGKENLASVLKRYKRRLSNKSVGVPESRPGSRKAPIPPVVSFT</sequence>
<name>A0AAV7EAI8_ARIFI</name>
<dbReference type="NCBIfam" id="NF037982">
    <property type="entry name" value="Nramp_1"/>
    <property type="match status" value="1"/>
</dbReference>
<reference evidence="8 9" key="1">
    <citation type="submission" date="2021-07" db="EMBL/GenBank/DDBJ databases">
        <title>The Aristolochia fimbriata genome: insights into angiosperm evolution, floral development and chemical biosynthesis.</title>
        <authorList>
            <person name="Jiao Y."/>
        </authorList>
    </citation>
    <scope>NUCLEOTIDE SEQUENCE [LARGE SCALE GENOMIC DNA]</scope>
    <source>
        <strain evidence="8">IBCAS-2021</strain>
        <tissue evidence="8">Leaf</tissue>
    </source>
</reference>
<dbReference type="Proteomes" id="UP000825729">
    <property type="component" value="Unassembled WGS sequence"/>
</dbReference>
<comment type="caution">
    <text evidence="8">The sequence shown here is derived from an EMBL/GenBank/DDBJ whole genome shotgun (WGS) entry which is preliminary data.</text>
</comment>
<feature type="compositionally biased region" description="Polar residues" evidence="6">
    <location>
        <begin position="530"/>
        <end position="540"/>
    </location>
</feature>
<evidence type="ECO:0000256" key="6">
    <source>
        <dbReference type="SAM" id="MobiDB-lite"/>
    </source>
</evidence>
<evidence type="ECO:0000256" key="1">
    <source>
        <dbReference type="ARBA" id="ARBA00004141"/>
    </source>
</evidence>
<keyword evidence="9" id="KW-1185">Reference proteome</keyword>
<feature type="transmembrane region" description="Helical" evidence="7">
    <location>
        <begin position="435"/>
        <end position="454"/>
    </location>
</feature>
<feature type="region of interest" description="Disordered" evidence="6">
    <location>
        <begin position="1290"/>
        <end position="1315"/>
    </location>
</feature>
<proteinExistence type="inferred from homology"/>